<evidence type="ECO:0000313" key="1">
    <source>
        <dbReference type="EMBL" id="UWZ40375.1"/>
    </source>
</evidence>
<sequence>MARDGPYRDPDQVERSRGRDAAQLLLAQPDNVTDLDAAFGRLGYTAAHGVDSATGRRYSMYSTSPTAEPAWGVVLIDRSAPLRFVLEVPHPGFDTNTDKIGVALYHLVPGSVLLVAGAHRAAADGAADVAHNDKSMFNVLATEFAKGGLKQIQLHGFADNNLPDAQVVVSTGAGRAIPLARDLANGLQGAGLVVCRAWAAKCGRLEGTTNVQGKAADEIGAQFVHLEMGWAVRGDPQRRDVVVHAIAGCL</sequence>
<reference evidence="1" key="1">
    <citation type="submission" date="2021-04" db="EMBL/GenBank/DDBJ databases">
        <title>Biosynthetic gene clusters of Dactylosporangioum roseum.</title>
        <authorList>
            <person name="Hartkoorn R.C."/>
            <person name="Beaudoing E."/>
            <person name="Hot D."/>
            <person name="Moureu S."/>
        </authorList>
    </citation>
    <scope>NUCLEOTIDE SEQUENCE</scope>
    <source>
        <strain evidence="1">NRRL B-16295</strain>
    </source>
</reference>
<evidence type="ECO:0000313" key="2">
    <source>
        <dbReference type="Proteomes" id="UP001058271"/>
    </source>
</evidence>
<protein>
    <submittedName>
        <fullName evidence="1">Uncharacterized protein</fullName>
    </submittedName>
</protein>
<accession>A0ABY5ZDZ6</accession>
<dbReference type="Proteomes" id="UP001058271">
    <property type="component" value="Chromosome"/>
</dbReference>
<gene>
    <name evidence="1" type="ORF">Drose_14525</name>
</gene>
<dbReference type="EMBL" id="CP073721">
    <property type="protein sequence ID" value="UWZ40375.1"/>
    <property type="molecule type" value="Genomic_DNA"/>
</dbReference>
<name>A0ABY5ZDZ6_9ACTN</name>
<keyword evidence="2" id="KW-1185">Reference proteome</keyword>
<proteinExistence type="predicted"/>
<organism evidence="1 2">
    <name type="scientific">Dactylosporangium roseum</name>
    <dbReference type="NCBI Taxonomy" id="47989"/>
    <lineage>
        <taxon>Bacteria</taxon>
        <taxon>Bacillati</taxon>
        <taxon>Actinomycetota</taxon>
        <taxon>Actinomycetes</taxon>
        <taxon>Micromonosporales</taxon>
        <taxon>Micromonosporaceae</taxon>
        <taxon>Dactylosporangium</taxon>
    </lineage>
</organism>